<evidence type="ECO:0000256" key="2">
    <source>
        <dbReference type="ARBA" id="ARBA00023239"/>
    </source>
</evidence>
<dbReference type="SUPFAM" id="SSF53800">
    <property type="entry name" value="Chelatase"/>
    <property type="match status" value="1"/>
</dbReference>
<evidence type="ECO:0000256" key="1">
    <source>
        <dbReference type="ARBA" id="ARBA00022723"/>
    </source>
</evidence>
<dbReference type="Gene3D" id="3.40.50.1400">
    <property type="match status" value="1"/>
</dbReference>
<evidence type="ECO:0000313" key="3">
    <source>
        <dbReference type="EMBL" id="MFC3853268.1"/>
    </source>
</evidence>
<gene>
    <name evidence="3" type="ORF">ACFOOG_10535</name>
</gene>
<dbReference type="RefSeq" id="WP_380696261.1">
    <property type="nucleotide sequence ID" value="NZ_JBHRYR010000003.1"/>
</dbReference>
<dbReference type="PANTHER" id="PTHR33542:SF3">
    <property type="entry name" value="SIROHYDROCHLORIN FERROCHELATASE, CHLOROPLASTIC"/>
    <property type="match status" value="1"/>
</dbReference>
<dbReference type="Proteomes" id="UP001595617">
    <property type="component" value="Unassembled WGS sequence"/>
</dbReference>
<organism evidence="3 4">
    <name type="scientific">Saccharospirillum mangrovi</name>
    <dbReference type="NCBI Taxonomy" id="2161747"/>
    <lineage>
        <taxon>Bacteria</taxon>
        <taxon>Pseudomonadati</taxon>
        <taxon>Pseudomonadota</taxon>
        <taxon>Gammaproteobacteria</taxon>
        <taxon>Oceanospirillales</taxon>
        <taxon>Saccharospirillaceae</taxon>
        <taxon>Saccharospirillum</taxon>
    </lineage>
</organism>
<dbReference type="InterPro" id="IPR050963">
    <property type="entry name" value="Sirohydro_Cobaltochel/CbiX"/>
</dbReference>
<protein>
    <submittedName>
        <fullName evidence="3">Sirohydrochlorin chelatase</fullName>
    </submittedName>
</protein>
<dbReference type="CDD" id="cd03416">
    <property type="entry name" value="CbiX_SirB_N"/>
    <property type="match status" value="1"/>
</dbReference>
<dbReference type="PANTHER" id="PTHR33542">
    <property type="entry name" value="SIROHYDROCHLORIN FERROCHELATASE, CHLOROPLASTIC"/>
    <property type="match status" value="1"/>
</dbReference>
<keyword evidence="1" id="KW-0479">Metal-binding</keyword>
<name>A0ABV7ZXL2_9GAMM</name>
<keyword evidence="2" id="KW-0456">Lyase</keyword>
<dbReference type="Pfam" id="PF01903">
    <property type="entry name" value="CbiX"/>
    <property type="match status" value="1"/>
</dbReference>
<sequence length="122" mass="13056">MNALLMVAHGSRLASSNEEFADLAARVREKLAGKYDALGTAFLELAEPGIASGLQSLIDQGATRIDVMPCFLLAGTHVRHDIPELVQQVQQANPALTIKLHEHLAAEPGFVDYLAVQALAGR</sequence>
<keyword evidence="4" id="KW-1185">Reference proteome</keyword>
<dbReference type="EMBL" id="JBHRYR010000003">
    <property type="protein sequence ID" value="MFC3853268.1"/>
    <property type="molecule type" value="Genomic_DNA"/>
</dbReference>
<dbReference type="InterPro" id="IPR002762">
    <property type="entry name" value="CbiX-like"/>
</dbReference>
<evidence type="ECO:0000313" key="4">
    <source>
        <dbReference type="Proteomes" id="UP001595617"/>
    </source>
</evidence>
<reference evidence="4" key="1">
    <citation type="journal article" date="2019" name="Int. J. Syst. Evol. Microbiol.">
        <title>The Global Catalogue of Microorganisms (GCM) 10K type strain sequencing project: providing services to taxonomists for standard genome sequencing and annotation.</title>
        <authorList>
            <consortium name="The Broad Institute Genomics Platform"/>
            <consortium name="The Broad Institute Genome Sequencing Center for Infectious Disease"/>
            <person name="Wu L."/>
            <person name="Ma J."/>
        </authorList>
    </citation>
    <scope>NUCLEOTIDE SEQUENCE [LARGE SCALE GENOMIC DNA]</scope>
    <source>
        <strain evidence="4">IBRC 10765</strain>
    </source>
</reference>
<proteinExistence type="predicted"/>
<accession>A0ABV7ZXL2</accession>
<comment type="caution">
    <text evidence="3">The sequence shown here is derived from an EMBL/GenBank/DDBJ whole genome shotgun (WGS) entry which is preliminary data.</text>
</comment>